<name>A0A183DTK4_9BILA</name>
<evidence type="ECO:0000256" key="6">
    <source>
        <dbReference type="SAM" id="MobiDB-lite"/>
    </source>
</evidence>
<keyword evidence="9" id="KW-1185">Reference proteome</keyword>
<dbReference type="AlphaFoldDB" id="A0A183DTK4"/>
<keyword evidence="2" id="KW-0964">Secreted</keyword>
<evidence type="ECO:0000256" key="5">
    <source>
        <dbReference type="ARBA" id="ARBA00023180"/>
    </source>
</evidence>
<keyword evidence="4" id="KW-0712">Selenocysteine</keyword>
<feature type="region of interest" description="Disordered" evidence="6">
    <location>
        <begin position="274"/>
        <end position="420"/>
    </location>
</feature>
<evidence type="ECO:0000256" key="4">
    <source>
        <dbReference type="ARBA" id="ARBA00022933"/>
    </source>
</evidence>
<reference evidence="10" key="1">
    <citation type="submission" date="2016-06" db="UniProtKB">
        <authorList>
            <consortium name="WormBaseParasite"/>
        </authorList>
    </citation>
    <scope>IDENTIFICATION</scope>
</reference>
<feature type="domain" description="Selenoprotein P N-terminal" evidence="7">
    <location>
        <begin position="171"/>
        <end position="253"/>
    </location>
</feature>
<dbReference type="InterPro" id="IPR037941">
    <property type="entry name" value="SeP"/>
</dbReference>
<evidence type="ECO:0000256" key="1">
    <source>
        <dbReference type="ARBA" id="ARBA00004613"/>
    </source>
</evidence>
<sequence length="533" mass="63760">MMNLLPVVQLCIHSCLLFNKSSPIMCNRTEPWQLGGRDIVADSKGYILLVALMPVQCEHCHKQLMKFQAVVETLPEIRVVVVAPYNENPRVIERYRQEFPRVAIGMESADERIWKKLSGSAHDHLIYDRFQAVVETLPEIRVVVVAPYNENPRVIERYRQEFPRVAIGMESADERIWKKLSGSAHDHLIYDRCGRLASVIRHPKSDTTKFEDTVRALKSAVSYAQCGWCQYDPPDLPLPQKSSPSSPSRKIKPPVINFTNFTSLGSRKEEHIFVKKKKNSAHQIKAVVHPPVKPGNGKESKTNDNRQQQNQRRIIIRPDKDLQRPSSSRSSKGWKPSTFLNRIHQNGSRQRSRTREQQQPQPQGQDYLQQQQEHQQRQRQQEEYQQQQRQEYRQPQEEYQQQQQQQQRQEQQRYQQEQEQRRYRERERIREEQRAELEKQRQQQEEQRRIQEQRRLLDEQRRLQEQQQQQQQQEQQRRIQEQQRRMQQQRKTEDELYTDDAAEPAEEQWRPLESPGQQTVQQGLFYYSVYRKY</sequence>
<dbReference type="OrthoDB" id="6134775at2759"/>
<feature type="compositionally biased region" description="Low complexity" evidence="6">
    <location>
        <begin position="324"/>
        <end position="337"/>
    </location>
</feature>
<dbReference type="PANTHER" id="PTHR10105">
    <property type="entry name" value="SELENOPROTEIN P"/>
    <property type="match status" value="1"/>
</dbReference>
<evidence type="ECO:0000256" key="2">
    <source>
        <dbReference type="ARBA" id="ARBA00022525"/>
    </source>
</evidence>
<feature type="compositionally biased region" description="Low complexity" evidence="6">
    <location>
        <begin position="465"/>
        <end position="474"/>
    </location>
</feature>
<evidence type="ECO:0000313" key="8">
    <source>
        <dbReference type="EMBL" id="VDN19744.1"/>
    </source>
</evidence>
<dbReference type="PANTHER" id="PTHR10105:SF2">
    <property type="entry name" value="AGAP003297-PA"/>
    <property type="match status" value="1"/>
</dbReference>
<gene>
    <name evidence="8" type="ORF">GPUH_LOCUS12045</name>
</gene>
<organism evidence="10">
    <name type="scientific">Gongylonema pulchrum</name>
    <dbReference type="NCBI Taxonomy" id="637853"/>
    <lineage>
        <taxon>Eukaryota</taxon>
        <taxon>Metazoa</taxon>
        <taxon>Ecdysozoa</taxon>
        <taxon>Nematoda</taxon>
        <taxon>Chromadorea</taxon>
        <taxon>Rhabditida</taxon>
        <taxon>Spirurina</taxon>
        <taxon>Spiruromorpha</taxon>
        <taxon>Spiruroidea</taxon>
        <taxon>Gongylonematidae</taxon>
        <taxon>Gongylonema</taxon>
    </lineage>
</organism>
<accession>A0A183DTK4</accession>
<dbReference type="Proteomes" id="UP000271098">
    <property type="component" value="Unassembled WGS sequence"/>
</dbReference>
<protein>
    <submittedName>
        <fullName evidence="10">SelP_N domain-containing protein</fullName>
    </submittedName>
</protein>
<evidence type="ECO:0000313" key="10">
    <source>
        <dbReference type="WBParaSite" id="GPUH_0001205901-mRNA-1"/>
    </source>
</evidence>
<proteinExistence type="predicted"/>
<feature type="compositionally biased region" description="Polar residues" evidence="6">
    <location>
        <begin position="338"/>
        <end position="348"/>
    </location>
</feature>
<dbReference type="Pfam" id="PF04592">
    <property type="entry name" value="SelP_N"/>
    <property type="match status" value="2"/>
</dbReference>
<feature type="domain" description="Selenoprotein P N-terminal" evidence="7">
    <location>
        <begin position="25"/>
        <end position="134"/>
    </location>
</feature>
<dbReference type="GO" id="GO:0008430">
    <property type="term" value="F:selenium binding"/>
    <property type="evidence" value="ECO:0007669"/>
    <property type="project" value="InterPro"/>
</dbReference>
<feature type="compositionally biased region" description="Basic and acidic residues" evidence="6">
    <location>
        <begin position="475"/>
        <end position="494"/>
    </location>
</feature>
<dbReference type="WBParaSite" id="GPUH_0001205901-mRNA-1">
    <property type="protein sequence ID" value="GPUH_0001205901-mRNA-1"/>
    <property type="gene ID" value="GPUH_0001205901"/>
</dbReference>
<comment type="subcellular location">
    <subcellularLocation>
        <location evidence="1">Secreted</location>
    </subcellularLocation>
</comment>
<evidence type="ECO:0000256" key="3">
    <source>
        <dbReference type="ARBA" id="ARBA00022729"/>
    </source>
</evidence>
<dbReference type="EMBL" id="UYRT01078995">
    <property type="protein sequence ID" value="VDN19744.1"/>
    <property type="molecule type" value="Genomic_DNA"/>
</dbReference>
<keyword evidence="5" id="KW-0325">Glycoprotein</keyword>
<feature type="compositionally biased region" description="Low complexity" evidence="6">
    <location>
        <begin position="357"/>
        <end position="373"/>
    </location>
</feature>
<dbReference type="GO" id="GO:0005576">
    <property type="term" value="C:extracellular region"/>
    <property type="evidence" value="ECO:0007669"/>
    <property type="project" value="UniProtKB-SubCell"/>
</dbReference>
<keyword evidence="3" id="KW-0732">Signal</keyword>
<dbReference type="GO" id="GO:0001887">
    <property type="term" value="P:selenium compound metabolic process"/>
    <property type="evidence" value="ECO:0007669"/>
    <property type="project" value="TreeGrafter"/>
</dbReference>
<evidence type="ECO:0000313" key="9">
    <source>
        <dbReference type="Proteomes" id="UP000271098"/>
    </source>
</evidence>
<feature type="region of interest" description="Disordered" evidence="6">
    <location>
        <begin position="464"/>
        <end position="517"/>
    </location>
</feature>
<dbReference type="InterPro" id="IPR007671">
    <property type="entry name" value="Selenoprotein-P_N"/>
</dbReference>
<feature type="compositionally biased region" description="Low complexity" evidence="6">
    <location>
        <begin position="397"/>
        <end position="415"/>
    </location>
</feature>
<feature type="compositionally biased region" description="Acidic residues" evidence="6">
    <location>
        <begin position="495"/>
        <end position="506"/>
    </location>
</feature>
<reference evidence="8 9" key="2">
    <citation type="submission" date="2018-11" db="EMBL/GenBank/DDBJ databases">
        <authorList>
            <consortium name="Pathogen Informatics"/>
        </authorList>
    </citation>
    <scope>NUCLEOTIDE SEQUENCE [LARGE SCALE GENOMIC DNA]</scope>
</reference>
<evidence type="ECO:0000259" key="7">
    <source>
        <dbReference type="Pfam" id="PF04592"/>
    </source>
</evidence>